<dbReference type="Pfam" id="PF01259">
    <property type="entry name" value="SAICAR_synt"/>
    <property type="match status" value="1"/>
</dbReference>
<keyword evidence="4" id="KW-0067">ATP-binding</keyword>
<keyword evidence="1" id="KW-0436">Ligase</keyword>
<organism evidence="7">
    <name type="scientific">Ignavibacterium album</name>
    <dbReference type="NCBI Taxonomy" id="591197"/>
    <lineage>
        <taxon>Bacteria</taxon>
        <taxon>Pseudomonadati</taxon>
        <taxon>Ignavibacteriota</taxon>
        <taxon>Ignavibacteria</taxon>
        <taxon>Ignavibacteriales</taxon>
        <taxon>Ignavibacteriaceae</taxon>
        <taxon>Ignavibacterium</taxon>
    </lineage>
</organism>
<evidence type="ECO:0000313" key="7">
    <source>
        <dbReference type="EMBL" id="HFI90837.1"/>
    </source>
</evidence>
<gene>
    <name evidence="7" type="ORF">ENS31_04800</name>
</gene>
<dbReference type="EMBL" id="DSUJ01000008">
    <property type="protein sequence ID" value="HFI90837.1"/>
    <property type="molecule type" value="Genomic_DNA"/>
</dbReference>
<comment type="catalytic activity">
    <reaction evidence="5">
        <text>5-amino-1-(5-phospho-D-ribosyl)imidazole-4-carboxylate + L-aspartate + ATP = (2S)-2-[5-amino-1-(5-phospho-beta-D-ribosyl)imidazole-4-carboxamido]succinate + ADP + phosphate + 2 H(+)</text>
        <dbReference type="Rhea" id="RHEA:22628"/>
        <dbReference type="ChEBI" id="CHEBI:15378"/>
        <dbReference type="ChEBI" id="CHEBI:29991"/>
        <dbReference type="ChEBI" id="CHEBI:30616"/>
        <dbReference type="ChEBI" id="CHEBI:43474"/>
        <dbReference type="ChEBI" id="CHEBI:58443"/>
        <dbReference type="ChEBI" id="CHEBI:77657"/>
        <dbReference type="ChEBI" id="CHEBI:456216"/>
        <dbReference type="EC" id="6.3.2.6"/>
    </reaction>
</comment>
<evidence type="ECO:0000259" key="6">
    <source>
        <dbReference type="Pfam" id="PF01259"/>
    </source>
</evidence>
<protein>
    <recommendedName>
        <fullName evidence="6">SAICAR synthetase/ADE2 N-terminal domain-containing protein</fullName>
    </recommendedName>
</protein>
<dbReference type="GO" id="GO:0005524">
    <property type="term" value="F:ATP binding"/>
    <property type="evidence" value="ECO:0007669"/>
    <property type="project" value="UniProtKB-KW"/>
</dbReference>
<dbReference type="Gene3D" id="3.30.200.20">
    <property type="entry name" value="Phosphorylase Kinase, domain 1"/>
    <property type="match status" value="1"/>
</dbReference>
<dbReference type="InterPro" id="IPR028923">
    <property type="entry name" value="SAICAR_synt/ADE2_N"/>
</dbReference>
<evidence type="ECO:0000256" key="5">
    <source>
        <dbReference type="ARBA" id="ARBA00048475"/>
    </source>
</evidence>
<dbReference type="GO" id="GO:0004639">
    <property type="term" value="F:phosphoribosylaminoimidazolesuccinocarboxamide synthase activity"/>
    <property type="evidence" value="ECO:0007669"/>
    <property type="project" value="UniProtKB-EC"/>
</dbReference>
<sequence length="223" mass="26191">MLETILHSQPIDEKYIQVEYTDTVTIDKKKIKVKEIGEKTCELSHFFFEYATGFQIPTAYVKKDDKTILKFVNHKPFPFYVKILNRADKRIAKIFGLKENTELKLPVFEFHYGEGKDTLISESHLISFDLCNQEDMKIILRISSKVNAVLKSFFERRNEILSQLSCTFGKFEEKIYLSGDFSPFGLKVYPREENKKWVDPERMSTPAEIKKYTDFLFNIVSPK</sequence>
<dbReference type="RefSeq" id="WP_304146539.1">
    <property type="nucleotide sequence ID" value="NZ_JAOAIE010000089.1"/>
</dbReference>
<name>A0A7V2ZIZ2_9BACT</name>
<dbReference type="GO" id="GO:0006189">
    <property type="term" value="P:'de novo' IMP biosynthetic process"/>
    <property type="evidence" value="ECO:0007669"/>
    <property type="project" value="UniProtKB-UniPathway"/>
</dbReference>
<dbReference type="AlphaFoldDB" id="A0A7V2ZIZ2"/>
<dbReference type="Gene3D" id="3.30.470.20">
    <property type="entry name" value="ATP-grasp fold, B domain"/>
    <property type="match status" value="1"/>
</dbReference>
<accession>A0A7V2ZIZ2</accession>
<keyword evidence="3" id="KW-0658">Purine biosynthesis</keyword>
<reference evidence="7" key="1">
    <citation type="journal article" date="2020" name="mSystems">
        <title>Genome- and Community-Level Interaction Insights into Carbon Utilization and Element Cycling Functions of Hydrothermarchaeota in Hydrothermal Sediment.</title>
        <authorList>
            <person name="Zhou Z."/>
            <person name="Liu Y."/>
            <person name="Xu W."/>
            <person name="Pan J."/>
            <person name="Luo Z.H."/>
            <person name="Li M."/>
        </authorList>
    </citation>
    <scope>NUCLEOTIDE SEQUENCE [LARGE SCALE GENOMIC DNA]</scope>
    <source>
        <strain evidence="7">SpSt-479</strain>
    </source>
</reference>
<dbReference type="SUPFAM" id="SSF56104">
    <property type="entry name" value="SAICAR synthase-like"/>
    <property type="match status" value="1"/>
</dbReference>
<comment type="caution">
    <text evidence="7">The sequence shown here is derived from an EMBL/GenBank/DDBJ whole genome shotgun (WGS) entry which is preliminary data.</text>
</comment>
<feature type="domain" description="SAICAR synthetase/ADE2 N-terminal" evidence="6">
    <location>
        <begin position="12"/>
        <end position="193"/>
    </location>
</feature>
<keyword evidence="2" id="KW-0547">Nucleotide-binding</keyword>
<proteinExistence type="predicted"/>
<evidence type="ECO:0000256" key="4">
    <source>
        <dbReference type="ARBA" id="ARBA00022840"/>
    </source>
</evidence>
<dbReference type="UniPathway" id="UPA00074">
    <property type="reaction ID" value="UER00131"/>
</dbReference>
<evidence type="ECO:0000256" key="2">
    <source>
        <dbReference type="ARBA" id="ARBA00022741"/>
    </source>
</evidence>
<evidence type="ECO:0000256" key="1">
    <source>
        <dbReference type="ARBA" id="ARBA00022598"/>
    </source>
</evidence>
<evidence type="ECO:0000256" key="3">
    <source>
        <dbReference type="ARBA" id="ARBA00022755"/>
    </source>
</evidence>